<organism evidence="3 4">
    <name type="scientific">Isoptericola hypogeus</name>
    <dbReference type="NCBI Taxonomy" id="300179"/>
    <lineage>
        <taxon>Bacteria</taxon>
        <taxon>Bacillati</taxon>
        <taxon>Actinomycetota</taxon>
        <taxon>Actinomycetes</taxon>
        <taxon>Micrococcales</taxon>
        <taxon>Promicromonosporaceae</taxon>
        <taxon>Isoptericola</taxon>
    </lineage>
</organism>
<dbReference type="InterPro" id="IPR012349">
    <property type="entry name" value="Split_barrel_FMN-bd"/>
</dbReference>
<dbReference type="NCBIfam" id="TIGR00026">
    <property type="entry name" value="hi_GC_TIGR00026"/>
    <property type="match status" value="1"/>
</dbReference>
<name>A0ABN2JI57_9MICO</name>
<gene>
    <name evidence="3" type="ORF">GCM10009809_23990</name>
</gene>
<dbReference type="Pfam" id="PF04075">
    <property type="entry name" value="F420H2_quin_red"/>
    <property type="match status" value="1"/>
</dbReference>
<evidence type="ECO:0000256" key="1">
    <source>
        <dbReference type="ARBA" id="ARBA00008710"/>
    </source>
</evidence>
<dbReference type="PANTHER" id="PTHR39428">
    <property type="entry name" value="F420H(2)-DEPENDENT QUINONE REDUCTASE RV1261C"/>
    <property type="match status" value="1"/>
</dbReference>
<comment type="similarity">
    <text evidence="1">Belongs to the F420H(2)-dependent quinone reductase family.</text>
</comment>
<proteinExistence type="inferred from homology"/>
<reference evidence="3 4" key="1">
    <citation type="journal article" date="2019" name="Int. J. Syst. Evol. Microbiol.">
        <title>The Global Catalogue of Microorganisms (GCM) 10K type strain sequencing project: providing services to taxonomists for standard genome sequencing and annotation.</title>
        <authorList>
            <consortium name="The Broad Institute Genomics Platform"/>
            <consortium name="The Broad Institute Genome Sequencing Center for Infectious Disease"/>
            <person name="Wu L."/>
            <person name="Ma J."/>
        </authorList>
    </citation>
    <scope>NUCLEOTIDE SEQUENCE [LARGE SCALE GENOMIC DNA]</scope>
    <source>
        <strain evidence="3 4">JCM 15589</strain>
    </source>
</reference>
<dbReference type="PANTHER" id="PTHR39428:SF1">
    <property type="entry name" value="F420H(2)-DEPENDENT QUINONE REDUCTASE RV1261C"/>
    <property type="match status" value="1"/>
</dbReference>
<evidence type="ECO:0000313" key="4">
    <source>
        <dbReference type="Proteomes" id="UP001501138"/>
    </source>
</evidence>
<dbReference type="InterPro" id="IPR004378">
    <property type="entry name" value="F420H2_quin_Rdtase"/>
</dbReference>
<accession>A0ABN2JI57</accession>
<comment type="catalytic activity">
    <reaction evidence="2">
        <text>oxidized coenzyme F420-(gamma-L-Glu)(n) + a quinol + H(+) = reduced coenzyme F420-(gamma-L-Glu)(n) + a quinone</text>
        <dbReference type="Rhea" id="RHEA:39663"/>
        <dbReference type="Rhea" id="RHEA-COMP:12939"/>
        <dbReference type="Rhea" id="RHEA-COMP:14378"/>
        <dbReference type="ChEBI" id="CHEBI:15378"/>
        <dbReference type="ChEBI" id="CHEBI:24646"/>
        <dbReference type="ChEBI" id="CHEBI:132124"/>
        <dbReference type="ChEBI" id="CHEBI:133980"/>
        <dbReference type="ChEBI" id="CHEBI:139511"/>
    </reaction>
</comment>
<sequence>MHLEAAMDTTRPVEDRPPWVPPRWFVRSAWAFQRGAYRLTGGRYPLKRPGRGKAGLLRVRTVGRRSGQERAVIVAYVEDGPRYVTLAMNGWGDPPPAWWLNLRAAPEAEIDTVDGPRSVRAHDAAGEERERLWTLVGRHRGWGEIDRFAAHRARETPVVVLETR</sequence>
<dbReference type="Gene3D" id="2.30.110.10">
    <property type="entry name" value="Electron Transport, Fmn-binding Protein, Chain A"/>
    <property type="match status" value="1"/>
</dbReference>
<dbReference type="Proteomes" id="UP001501138">
    <property type="component" value="Unassembled WGS sequence"/>
</dbReference>
<keyword evidence="4" id="KW-1185">Reference proteome</keyword>
<dbReference type="EMBL" id="BAAAPM010000004">
    <property type="protein sequence ID" value="GAA1727474.1"/>
    <property type="molecule type" value="Genomic_DNA"/>
</dbReference>
<evidence type="ECO:0000256" key="2">
    <source>
        <dbReference type="ARBA" id="ARBA00049106"/>
    </source>
</evidence>
<protein>
    <submittedName>
        <fullName evidence="3">Nitroreductase/quinone reductase family protein</fullName>
    </submittedName>
</protein>
<comment type="caution">
    <text evidence="3">The sequence shown here is derived from an EMBL/GenBank/DDBJ whole genome shotgun (WGS) entry which is preliminary data.</text>
</comment>
<evidence type="ECO:0000313" key="3">
    <source>
        <dbReference type="EMBL" id="GAA1727474.1"/>
    </source>
</evidence>